<proteinExistence type="predicted"/>
<dbReference type="KEGG" id="ahm:TL08_15240"/>
<dbReference type="RefSeq" id="WP_069849809.1">
    <property type="nucleotide sequence ID" value="NZ_CP014859.1"/>
</dbReference>
<dbReference type="Pfam" id="PF12770">
    <property type="entry name" value="CHAT"/>
    <property type="match status" value="1"/>
</dbReference>
<evidence type="ECO:0000259" key="1">
    <source>
        <dbReference type="Pfam" id="PF12770"/>
    </source>
</evidence>
<dbReference type="InterPro" id="IPR024983">
    <property type="entry name" value="CHAT_dom"/>
</dbReference>
<gene>
    <name evidence="2" type="ORF">TL08_15240</name>
</gene>
<dbReference type="EMBL" id="CP014859">
    <property type="protein sequence ID" value="AOS63857.1"/>
    <property type="molecule type" value="Genomic_DNA"/>
</dbReference>
<accession>A0AAC9MZA4</accession>
<organism evidence="2 3">
    <name type="scientific">Actinoalloteichus hymeniacidonis</name>
    <dbReference type="NCBI Taxonomy" id="340345"/>
    <lineage>
        <taxon>Bacteria</taxon>
        <taxon>Bacillati</taxon>
        <taxon>Actinomycetota</taxon>
        <taxon>Actinomycetes</taxon>
        <taxon>Pseudonocardiales</taxon>
        <taxon>Pseudonocardiaceae</taxon>
        <taxon>Actinoalloteichus</taxon>
    </lineage>
</organism>
<dbReference type="Proteomes" id="UP000095210">
    <property type="component" value="Chromosome"/>
</dbReference>
<evidence type="ECO:0000313" key="3">
    <source>
        <dbReference type="Proteomes" id="UP000095210"/>
    </source>
</evidence>
<name>A0AAC9MZA4_9PSEU</name>
<sequence>MVTALEPAGSDQPTVLLRMADADDLYLSWRWAEDLAAPGVARVPEQLVRQALAGLAAALPGGDATDTGAAGLTRALRTGHFADYEAELAFAELLSRIFLPYGLAVALHEMQLRGVRPHLRIQPSPRVAQIPWELLAPDRDLRFIELADISVLAPATIVHAPTRRPRSWERTRELPIAAVLDPRIPGFRADSMLGSVLGRISPTDPVAGLVANHARRHRLRPEISGPDAAVEAFRRTDLDRDWLAATLAAGASRLLYVGHVTAAAPETGRSEDARLHLACTAETLGHTPPIRGHRPLSAKDLLVGTHGLHEQPRSGADHWPIPSRVALIACESGGDLRFGEALGLASAMVHGGAELVTATRWVLPTDLAFQRIAGVDRTVRPLQDAIVAIDAAHETDQPVRAMGSWQRECLTAWRTDRSIEHSPLLWAAFATVDATSALPAEVALD</sequence>
<protein>
    <submittedName>
        <fullName evidence="2">CHAT domain</fullName>
    </submittedName>
</protein>
<dbReference type="AlphaFoldDB" id="A0AAC9MZA4"/>
<feature type="domain" description="CHAT" evidence="1">
    <location>
        <begin position="92"/>
        <end position="431"/>
    </location>
</feature>
<reference evidence="3" key="1">
    <citation type="submission" date="2016-03" db="EMBL/GenBank/DDBJ databases">
        <title>Complete genome sequence of the type strain Actinoalloteichus hymeniacidonis DSM 45092.</title>
        <authorList>
            <person name="Schaffert L."/>
            <person name="Albersmeier A."/>
            <person name="Winkler A."/>
            <person name="Kalinowski J."/>
            <person name="Zotchev S."/>
            <person name="Ruckert C."/>
        </authorList>
    </citation>
    <scope>NUCLEOTIDE SEQUENCE [LARGE SCALE GENOMIC DNA]</scope>
    <source>
        <strain evidence="3">HPA177(T) (DSM 45092(T))</strain>
    </source>
</reference>
<evidence type="ECO:0000313" key="2">
    <source>
        <dbReference type="EMBL" id="AOS63857.1"/>
    </source>
</evidence>
<keyword evidence="3" id="KW-1185">Reference proteome</keyword>